<evidence type="ECO:0000256" key="1">
    <source>
        <dbReference type="SAM" id="Phobius"/>
    </source>
</evidence>
<reference evidence="2" key="1">
    <citation type="submission" date="2018-06" db="EMBL/GenBank/DDBJ databases">
        <authorList>
            <person name="Zhirakovskaya E."/>
        </authorList>
    </citation>
    <scope>NUCLEOTIDE SEQUENCE</scope>
</reference>
<keyword evidence="1" id="KW-0812">Transmembrane</keyword>
<dbReference type="EMBL" id="UOGL01000234">
    <property type="protein sequence ID" value="VAX38634.1"/>
    <property type="molecule type" value="Genomic_DNA"/>
</dbReference>
<organism evidence="2">
    <name type="scientific">hydrothermal vent metagenome</name>
    <dbReference type="NCBI Taxonomy" id="652676"/>
    <lineage>
        <taxon>unclassified sequences</taxon>
        <taxon>metagenomes</taxon>
        <taxon>ecological metagenomes</taxon>
    </lineage>
</organism>
<keyword evidence="1" id="KW-0472">Membrane</keyword>
<proteinExistence type="predicted"/>
<evidence type="ECO:0000313" key="2">
    <source>
        <dbReference type="EMBL" id="VAX38634.1"/>
    </source>
</evidence>
<accession>A0A3B1DR74</accession>
<sequence length="403" mass="46269">MLDGGMIIWIVMGLAIMLVLFVLMLWLVIKQRNMQYWLRSYFFPKTEQVQKRTSLKKCSQQWNLAEVEEPLDVYIAICDHYEPEWGKPAKSVSTDKVKRWCNEYPQKFSAFEDSEGRSPQHTFFFPQDEYAPEYLDLLAGLCRDGHGDVDIHLHHDNDTAEGLQQKLSQFRDTLFNQHGLLRRDPTTGNVVYGFIHGNWALCNARPDGRWCGVENEISILLETGCYADFTMPSAPSNTQTTTINSLYYATQKTGVKSHNIGELAEVGKDVSAKSLLMVQGPLQLDWNRRKFGIIPRIENGDLTEARPPSWERMQLWLQAKVHVAGAPDKLFIKLHTHGCKDGNIDMLLGEPMQKFHHDLKTHAAQKNGFRYHYVTAWEMAQLVHQTEQRGSSSLQEKTIGEKQ</sequence>
<feature type="transmembrane region" description="Helical" evidence="1">
    <location>
        <begin position="6"/>
        <end position="29"/>
    </location>
</feature>
<protein>
    <submittedName>
        <fullName evidence="2">Uncharacterized protein</fullName>
    </submittedName>
</protein>
<gene>
    <name evidence="2" type="ORF">MNBD_PLANCTO02-3075</name>
</gene>
<name>A0A3B1DR74_9ZZZZ</name>
<keyword evidence="1" id="KW-1133">Transmembrane helix</keyword>
<dbReference type="AlphaFoldDB" id="A0A3B1DR74"/>